<feature type="transmembrane region" description="Helical" evidence="8">
    <location>
        <begin position="220"/>
        <end position="237"/>
    </location>
</feature>
<dbReference type="InterPro" id="IPR006603">
    <property type="entry name" value="PQ-loop_rpt"/>
</dbReference>
<evidence type="ECO:0000256" key="2">
    <source>
        <dbReference type="ARBA" id="ARBA00022692"/>
    </source>
</evidence>
<dbReference type="EMBL" id="MU005770">
    <property type="protein sequence ID" value="KAF2709173.1"/>
    <property type="molecule type" value="Genomic_DNA"/>
</dbReference>
<evidence type="ECO:0000256" key="8">
    <source>
        <dbReference type="SAM" id="Phobius"/>
    </source>
</evidence>
<feature type="transmembrane region" description="Helical" evidence="8">
    <location>
        <begin position="257"/>
        <end position="276"/>
    </location>
</feature>
<accession>A0A6G1K977</accession>
<evidence type="ECO:0000256" key="1">
    <source>
        <dbReference type="ARBA" id="ARBA00004141"/>
    </source>
</evidence>
<sequence>MPMLAALLAQGPPLTALTALTAQEALSGVFGSISLASWIFLLVPQLVENYKQGSAEGISLAFLTVWFIGDISNLVGSLWAGLVPTVTALAIYFCFADLILISQCLYYNFKNAQKSRRRSTRGSLRIEAAEEPLLGRRDSSNLGLPGSHRRKSSATSRRRRASSLPSIVERSYEEETKVWVKNSLSIIGVCIVGAAGWAIAWSTGVWQPTPLEDDGSGTELALGAQILGYASAVCYLGARIPQIIKNQRDRSCEGLSLLFFILSLLGNATYGAGILFHSTEKEYFLTNLPWLIGSLGTMVEDVTIFFQFRAFGIGEQTAAIV</sequence>
<evidence type="ECO:0000256" key="7">
    <source>
        <dbReference type="SAM" id="MobiDB-lite"/>
    </source>
</evidence>
<dbReference type="PANTHER" id="PTHR16201">
    <property type="entry name" value="SEVEN TRANSMEMBRANE PROTEIN 1-RELATED"/>
    <property type="match status" value="1"/>
</dbReference>
<dbReference type="GO" id="GO:0098852">
    <property type="term" value="C:lytic vacuole membrane"/>
    <property type="evidence" value="ECO:0007669"/>
    <property type="project" value="UniProtKB-ARBA"/>
</dbReference>
<dbReference type="GO" id="GO:0034486">
    <property type="term" value="P:vacuolar transmembrane transport"/>
    <property type="evidence" value="ECO:0007669"/>
    <property type="project" value="UniProtKB-ARBA"/>
</dbReference>
<comment type="similarity">
    <text evidence="5">Belongs to the laat-1 family.</text>
</comment>
<evidence type="ECO:0000256" key="3">
    <source>
        <dbReference type="ARBA" id="ARBA00022989"/>
    </source>
</evidence>
<comment type="subcellular location">
    <subcellularLocation>
        <location evidence="1">Membrane</location>
        <topology evidence="1">Multi-pass membrane protein</topology>
    </subcellularLocation>
</comment>
<dbReference type="Pfam" id="PF04193">
    <property type="entry name" value="PQ-loop"/>
    <property type="match status" value="2"/>
</dbReference>
<dbReference type="FunFam" id="1.20.1280.290:FF:000009">
    <property type="entry name" value="PQ loop repeat family protein"/>
    <property type="match status" value="1"/>
</dbReference>
<dbReference type="PANTHER" id="PTHR16201:SF44">
    <property type="entry name" value="SEVEN TRANSMEMBRANE PROTEIN 1"/>
    <property type="match status" value="1"/>
</dbReference>
<evidence type="ECO:0000313" key="10">
    <source>
        <dbReference type="Proteomes" id="UP000799428"/>
    </source>
</evidence>
<keyword evidence="4 8" id="KW-0472">Membrane</keyword>
<protein>
    <submittedName>
        <fullName evidence="9">PQ-loop-domain-containing protein</fullName>
    </submittedName>
</protein>
<evidence type="ECO:0000256" key="5">
    <source>
        <dbReference type="ARBA" id="ARBA00038039"/>
    </source>
</evidence>
<comment type="catalytic activity">
    <reaction evidence="6">
        <text>L-histidine(out) + L-arginine(in) = L-histidine(in) + L-arginine(out)</text>
        <dbReference type="Rhea" id="RHEA:71063"/>
        <dbReference type="ChEBI" id="CHEBI:32682"/>
        <dbReference type="ChEBI" id="CHEBI:57595"/>
    </reaction>
</comment>
<keyword evidence="3 8" id="KW-1133">Transmembrane helix</keyword>
<feature type="transmembrane region" description="Helical" evidence="8">
    <location>
        <begin position="88"/>
        <end position="109"/>
    </location>
</feature>
<feature type="region of interest" description="Disordered" evidence="7">
    <location>
        <begin position="136"/>
        <end position="162"/>
    </location>
</feature>
<feature type="transmembrane region" description="Helical" evidence="8">
    <location>
        <begin position="59"/>
        <end position="82"/>
    </location>
</feature>
<reference evidence="9" key="1">
    <citation type="journal article" date="2020" name="Stud. Mycol.">
        <title>101 Dothideomycetes genomes: a test case for predicting lifestyles and emergence of pathogens.</title>
        <authorList>
            <person name="Haridas S."/>
            <person name="Albert R."/>
            <person name="Binder M."/>
            <person name="Bloem J."/>
            <person name="Labutti K."/>
            <person name="Salamov A."/>
            <person name="Andreopoulos B."/>
            <person name="Baker S."/>
            <person name="Barry K."/>
            <person name="Bills G."/>
            <person name="Bluhm B."/>
            <person name="Cannon C."/>
            <person name="Castanera R."/>
            <person name="Culley D."/>
            <person name="Daum C."/>
            <person name="Ezra D."/>
            <person name="Gonzalez J."/>
            <person name="Henrissat B."/>
            <person name="Kuo A."/>
            <person name="Liang C."/>
            <person name="Lipzen A."/>
            <person name="Lutzoni F."/>
            <person name="Magnuson J."/>
            <person name="Mondo S."/>
            <person name="Nolan M."/>
            <person name="Ohm R."/>
            <person name="Pangilinan J."/>
            <person name="Park H.-J."/>
            <person name="Ramirez L."/>
            <person name="Alfaro M."/>
            <person name="Sun H."/>
            <person name="Tritt A."/>
            <person name="Yoshinaga Y."/>
            <person name="Zwiers L.-H."/>
            <person name="Turgeon B."/>
            <person name="Goodwin S."/>
            <person name="Spatafora J."/>
            <person name="Crous P."/>
            <person name="Grigoriev I."/>
        </authorList>
    </citation>
    <scope>NUCLEOTIDE SEQUENCE</scope>
    <source>
        <strain evidence="9">CBS 279.74</strain>
    </source>
</reference>
<gene>
    <name evidence="9" type="ORF">K504DRAFT_406062</name>
</gene>
<dbReference type="AlphaFoldDB" id="A0A6G1K977"/>
<name>A0A6G1K977_9PLEO</name>
<dbReference type="Gene3D" id="1.20.1280.290">
    <property type="match status" value="2"/>
</dbReference>
<keyword evidence="2 8" id="KW-0812">Transmembrane</keyword>
<dbReference type="SMART" id="SM00679">
    <property type="entry name" value="CTNS"/>
    <property type="match status" value="2"/>
</dbReference>
<feature type="transmembrane region" description="Helical" evidence="8">
    <location>
        <begin position="26"/>
        <end position="47"/>
    </location>
</feature>
<feature type="transmembrane region" description="Helical" evidence="8">
    <location>
        <begin position="288"/>
        <end position="306"/>
    </location>
</feature>
<dbReference type="InterPro" id="IPR051415">
    <property type="entry name" value="LAAT-1"/>
</dbReference>
<feature type="transmembrane region" description="Helical" evidence="8">
    <location>
        <begin position="179"/>
        <end position="200"/>
    </location>
</feature>
<dbReference type="Proteomes" id="UP000799428">
    <property type="component" value="Unassembled WGS sequence"/>
</dbReference>
<dbReference type="FunFam" id="1.20.1280.290:FF:000012">
    <property type="entry name" value="Vacuolar membrane PQ loop repeat protein"/>
    <property type="match status" value="1"/>
</dbReference>
<evidence type="ECO:0000256" key="6">
    <source>
        <dbReference type="ARBA" id="ARBA00050768"/>
    </source>
</evidence>
<keyword evidence="10" id="KW-1185">Reference proteome</keyword>
<evidence type="ECO:0000256" key="4">
    <source>
        <dbReference type="ARBA" id="ARBA00023136"/>
    </source>
</evidence>
<proteinExistence type="inferred from homology"/>
<evidence type="ECO:0000313" key="9">
    <source>
        <dbReference type="EMBL" id="KAF2709173.1"/>
    </source>
</evidence>
<dbReference type="GO" id="GO:0015174">
    <property type="term" value="F:basic amino acid transmembrane transporter activity"/>
    <property type="evidence" value="ECO:0007669"/>
    <property type="project" value="UniProtKB-ARBA"/>
</dbReference>
<feature type="compositionally biased region" description="Basic residues" evidence="7">
    <location>
        <begin position="147"/>
        <end position="161"/>
    </location>
</feature>
<organism evidence="9 10">
    <name type="scientific">Pleomassaria siparia CBS 279.74</name>
    <dbReference type="NCBI Taxonomy" id="1314801"/>
    <lineage>
        <taxon>Eukaryota</taxon>
        <taxon>Fungi</taxon>
        <taxon>Dikarya</taxon>
        <taxon>Ascomycota</taxon>
        <taxon>Pezizomycotina</taxon>
        <taxon>Dothideomycetes</taxon>
        <taxon>Pleosporomycetidae</taxon>
        <taxon>Pleosporales</taxon>
        <taxon>Pleomassariaceae</taxon>
        <taxon>Pleomassaria</taxon>
    </lineage>
</organism>
<dbReference type="OrthoDB" id="8048523at2759"/>